<dbReference type="InterPro" id="IPR050845">
    <property type="entry name" value="Cu-binding_ET"/>
</dbReference>
<dbReference type="Pfam" id="PF13473">
    <property type="entry name" value="Cupredoxin_1"/>
    <property type="match status" value="1"/>
</dbReference>
<dbReference type="PANTHER" id="PTHR38439:SF3">
    <property type="entry name" value="COPPER-RESISTANT CUPROPROTEIN COPI"/>
    <property type="match status" value="1"/>
</dbReference>
<evidence type="ECO:0000256" key="2">
    <source>
        <dbReference type="ARBA" id="ARBA00023008"/>
    </source>
</evidence>
<gene>
    <name evidence="5" type="ORF">H7C18_17125</name>
</gene>
<keyword evidence="3" id="KW-0732">Signal</keyword>
<dbReference type="GO" id="GO:0046872">
    <property type="term" value="F:metal ion binding"/>
    <property type="evidence" value="ECO:0007669"/>
    <property type="project" value="UniProtKB-KW"/>
</dbReference>
<feature type="signal peptide" evidence="3">
    <location>
        <begin position="1"/>
        <end position="24"/>
    </location>
</feature>
<dbReference type="InterPro" id="IPR008972">
    <property type="entry name" value="Cupredoxin"/>
</dbReference>
<comment type="caution">
    <text evidence="5">The sequence shown here is derived from an EMBL/GenBank/DDBJ whole genome shotgun (WGS) entry which is preliminary data.</text>
</comment>
<proteinExistence type="predicted"/>
<keyword evidence="2" id="KW-0186">Copper</keyword>
<protein>
    <submittedName>
        <fullName evidence="5">Cupredoxin domain-containing protein</fullName>
    </submittedName>
</protein>
<evidence type="ECO:0000259" key="4">
    <source>
        <dbReference type="Pfam" id="PF13473"/>
    </source>
</evidence>
<sequence>MFKKSYLFLAIVAVAAVFALSACGSNNNNANNAAGSPSASAPASSAAAGGQTQNITVEAKSFEFTPNDIQVHVGDTVNFTLKNTDGNHGFEIPDMNVNLKNGESASVTFDKAGTYDFNCSIQCGSGHDNMTGTITVS</sequence>
<feature type="chain" id="PRO_5031512713" evidence="3">
    <location>
        <begin position="25"/>
        <end position="137"/>
    </location>
</feature>
<keyword evidence="1" id="KW-0479">Metal-binding</keyword>
<keyword evidence="6" id="KW-1185">Reference proteome</keyword>
<evidence type="ECO:0000313" key="6">
    <source>
        <dbReference type="Proteomes" id="UP000564644"/>
    </source>
</evidence>
<evidence type="ECO:0000256" key="1">
    <source>
        <dbReference type="ARBA" id="ARBA00022723"/>
    </source>
</evidence>
<dbReference type="Proteomes" id="UP000564644">
    <property type="component" value="Unassembled WGS sequence"/>
</dbReference>
<feature type="domain" description="EfeO-type cupredoxin-like" evidence="4">
    <location>
        <begin position="45"/>
        <end position="136"/>
    </location>
</feature>
<evidence type="ECO:0000313" key="5">
    <source>
        <dbReference type="EMBL" id="MBB6732648.1"/>
    </source>
</evidence>
<dbReference type="EMBL" id="JACJVO010000021">
    <property type="protein sequence ID" value="MBB6732648.1"/>
    <property type="molecule type" value="Genomic_DNA"/>
</dbReference>
<dbReference type="InterPro" id="IPR028096">
    <property type="entry name" value="EfeO_Cupredoxin"/>
</dbReference>
<name>A0A7X0SRQ3_9BACL</name>
<accession>A0A7X0SRQ3</accession>
<evidence type="ECO:0000256" key="3">
    <source>
        <dbReference type="SAM" id="SignalP"/>
    </source>
</evidence>
<reference evidence="5 6" key="1">
    <citation type="submission" date="2020-08" db="EMBL/GenBank/DDBJ databases">
        <title>Cohnella phylogeny.</title>
        <authorList>
            <person name="Dunlap C."/>
        </authorList>
    </citation>
    <scope>NUCLEOTIDE SEQUENCE [LARGE SCALE GENOMIC DNA]</scope>
    <source>
        <strain evidence="5 6">CBP 2801</strain>
    </source>
</reference>
<dbReference type="AlphaFoldDB" id="A0A7X0SRQ3"/>
<dbReference type="Gene3D" id="2.60.40.420">
    <property type="entry name" value="Cupredoxins - blue copper proteins"/>
    <property type="match status" value="1"/>
</dbReference>
<dbReference type="RefSeq" id="WP_185130311.1">
    <property type="nucleotide sequence ID" value="NZ_JACJVO010000021.1"/>
</dbReference>
<organism evidence="5 6">
    <name type="scientific">Cohnella zeiphila</name>
    <dbReference type="NCBI Taxonomy" id="2761120"/>
    <lineage>
        <taxon>Bacteria</taxon>
        <taxon>Bacillati</taxon>
        <taxon>Bacillota</taxon>
        <taxon>Bacilli</taxon>
        <taxon>Bacillales</taxon>
        <taxon>Paenibacillaceae</taxon>
        <taxon>Cohnella</taxon>
    </lineage>
</organism>
<dbReference type="PANTHER" id="PTHR38439">
    <property type="entry name" value="AURACYANIN-B"/>
    <property type="match status" value="1"/>
</dbReference>
<dbReference type="SUPFAM" id="SSF49503">
    <property type="entry name" value="Cupredoxins"/>
    <property type="match status" value="1"/>
</dbReference>
<dbReference type="PROSITE" id="PS51257">
    <property type="entry name" value="PROKAR_LIPOPROTEIN"/>
    <property type="match status" value="1"/>
</dbReference>